<dbReference type="InterPro" id="IPR013154">
    <property type="entry name" value="ADH-like_N"/>
</dbReference>
<dbReference type="InterPro" id="IPR037397">
    <property type="entry name" value="RTN4IP1"/>
</dbReference>
<keyword evidence="8" id="KW-1185">Reference proteome</keyword>
<dbReference type="InterPro" id="IPR020843">
    <property type="entry name" value="ER"/>
</dbReference>
<dbReference type="Pfam" id="PF13602">
    <property type="entry name" value="ADH_zinc_N_2"/>
    <property type="match status" value="1"/>
</dbReference>
<dbReference type="Gene3D" id="3.90.180.10">
    <property type="entry name" value="Medium-chain alcohol dehydrogenases, catalytic domain"/>
    <property type="match status" value="1"/>
</dbReference>
<dbReference type="CDD" id="cd08248">
    <property type="entry name" value="RTN4I1"/>
    <property type="match status" value="1"/>
</dbReference>
<dbReference type="SUPFAM" id="SSF50129">
    <property type="entry name" value="GroES-like"/>
    <property type="match status" value="1"/>
</dbReference>
<keyword evidence="3" id="KW-0809">Transit peptide</keyword>
<dbReference type="EMBL" id="OV725077">
    <property type="protein sequence ID" value="CAH1391679.1"/>
    <property type="molecule type" value="Genomic_DNA"/>
</dbReference>
<evidence type="ECO:0000313" key="8">
    <source>
        <dbReference type="Proteomes" id="UP001152798"/>
    </source>
</evidence>
<dbReference type="SMART" id="SM00829">
    <property type="entry name" value="PKS_ER"/>
    <property type="match status" value="1"/>
</dbReference>
<dbReference type="SUPFAM" id="SSF51735">
    <property type="entry name" value="NAD(P)-binding Rossmann-fold domains"/>
    <property type="match status" value="1"/>
</dbReference>
<organism evidence="7 8">
    <name type="scientific">Nezara viridula</name>
    <name type="common">Southern green stink bug</name>
    <name type="synonym">Cimex viridulus</name>
    <dbReference type="NCBI Taxonomy" id="85310"/>
    <lineage>
        <taxon>Eukaryota</taxon>
        <taxon>Metazoa</taxon>
        <taxon>Ecdysozoa</taxon>
        <taxon>Arthropoda</taxon>
        <taxon>Hexapoda</taxon>
        <taxon>Insecta</taxon>
        <taxon>Pterygota</taxon>
        <taxon>Neoptera</taxon>
        <taxon>Paraneoptera</taxon>
        <taxon>Hemiptera</taxon>
        <taxon>Heteroptera</taxon>
        <taxon>Panheteroptera</taxon>
        <taxon>Pentatomomorpha</taxon>
        <taxon>Pentatomoidea</taxon>
        <taxon>Pentatomidae</taxon>
        <taxon>Pentatominae</taxon>
        <taxon>Nezara</taxon>
    </lineage>
</organism>
<dbReference type="GO" id="GO:0005739">
    <property type="term" value="C:mitochondrion"/>
    <property type="evidence" value="ECO:0007669"/>
    <property type="project" value="UniProtKB-SubCell"/>
</dbReference>
<comment type="similarity">
    <text evidence="2">Belongs to the zinc-containing alcohol dehydrogenase family. Quinone oxidoreductase subfamily.</text>
</comment>
<sequence>MFRQACKYATAQTKILSEPLKSHTELMPAWQFQSFGGLDQLKLNNVVVPQLKKPNDVLVKIHATSVNPLDVAMIGGYGNVVLDTLRKCDFNMELKNLPLITGRDFCGEVVLKSSNVRNDIKVGDFVYGAVPPHYQGSHASYLVIDDHMMIQKPSSLNETEAASIPYTALTAWSALKISGDLAISDPKTKKVLVIGASGGVGTAAVQLLKAWGCQVVATCGTNAVPLVRSMSPDIIIDYQQKEAMREIELSGKYDIILDASGAVNYVSYVPFLKEWSNSKFITLKSPFLSNTDSFGLLGGLIKNASDLLTYNLSSNVLAKGCTVRWGFFAPLGMGMTEIGQLVKTEQIKPKIDSTFLFEDIPKAFKKVSDGHLRGKVVVSHTKD</sequence>
<evidence type="ECO:0000313" key="7">
    <source>
        <dbReference type="EMBL" id="CAH1391679.1"/>
    </source>
</evidence>
<evidence type="ECO:0000256" key="1">
    <source>
        <dbReference type="ARBA" id="ARBA00004173"/>
    </source>
</evidence>
<dbReference type="InterPro" id="IPR011032">
    <property type="entry name" value="GroES-like_sf"/>
</dbReference>
<dbReference type="FunFam" id="3.40.50.720:FF:000147">
    <property type="entry name" value="Reticulon-4-interacting protein 1 homolog, mitochondrial"/>
    <property type="match status" value="1"/>
</dbReference>
<dbReference type="Proteomes" id="UP001152798">
    <property type="component" value="Chromosome 1"/>
</dbReference>
<dbReference type="OrthoDB" id="48317at2759"/>
<accession>A0A9P0GXR1</accession>
<dbReference type="PANTHER" id="PTHR11695:SF294">
    <property type="entry name" value="RETICULON-4-INTERACTING PROTEIN 1, MITOCHONDRIAL"/>
    <property type="match status" value="1"/>
</dbReference>
<dbReference type="AlphaFoldDB" id="A0A9P0GXR1"/>
<evidence type="ECO:0000256" key="3">
    <source>
        <dbReference type="ARBA" id="ARBA00022946"/>
    </source>
</evidence>
<name>A0A9P0GXR1_NEZVI</name>
<dbReference type="Pfam" id="PF08240">
    <property type="entry name" value="ADH_N"/>
    <property type="match status" value="1"/>
</dbReference>
<protein>
    <recommendedName>
        <fullName evidence="6">Enoyl reductase (ER) domain-containing protein</fullName>
    </recommendedName>
</protein>
<dbReference type="PANTHER" id="PTHR11695">
    <property type="entry name" value="ALCOHOL DEHYDROGENASE RELATED"/>
    <property type="match status" value="1"/>
</dbReference>
<evidence type="ECO:0000256" key="5">
    <source>
        <dbReference type="ARBA" id="ARBA00023128"/>
    </source>
</evidence>
<keyword evidence="5" id="KW-0496">Mitochondrion</keyword>
<dbReference type="Gene3D" id="3.40.50.720">
    <property type="entry name" value="NAD(P)-binding Rossmann-like Domain"/>
    <property type="match status" value="1"/>
</dbReference>
<gene>
    <name evidence="7" type="ORF">NEZAVI_LOCUS2658</name>
</gene>
<dbReference type="InterPro" id="IPR036291">
    <property type="entry name" value="NAD(P)-bd_dom_sf"/>
</dbReference>
<dbReference type="InterPro" id="IPR050700">
    <property type="entry name" value="YIM1/Zinc_Alcohol_DH_Fams"/>
</dbReference>
<keyword evidence="4" id="KW-0560">Oxidoreductase</keyword>
<feature type="domain" description="Enoyl reductase (ER)" evidence="6">
    <location>
        <begin position="36"/>
        <end position="378"/>
    </location>
</feature>
<reference evidence="7" key="1">
    <citation type="submission" date="2022-01" db="EMBL/GenBank/DDBJ databases">
        <authorList>
            <person name="King R."/>
        </authorList>
    </citation>
    <scope>NUCLEOTIDE SEQUENCE</scope>
</reference>
<evidence type="ECO:0000256" key="2">
    <source>
        <dbReference type="ARBA" id="ARBA00010371"/>
    </source>
</evidence>
<dbReference type="GO" id="GO:0016491">
    <property type="term" value="F:oxidoreductase activity"/>
    <property type="evidence" value="ECO:0007669"/>
    <property type="project" value="UniProtKB-KW"/>
</dbReference>
<comment type="subcellular location">
    <subcellularLocation>
        <location evidence="1">Mitochondrion</location>
    </subcellularLocation>
</comment>
<evidence type="ECO:0000259" key="6">
    <source>
        <dbReference type="SMART" id="SM00829"/>
    </source>
</evidence>
<proteinExistence type="inferred from homology"/>
<evidence type="ECO:0000256" key="4">
    <source>
        <dbReference type="ARBA" id="ARBA00023002"/>
    </source>
</evidence>